<organism evidence="3 4">
    <name type="scientific">Sulfidibacter corallicola</name>
    <dbReference type="NCBI Taxonomy" id="2818388"/>
    <lineage>
        <taxon>Bacteria</taxon>
        <taxon>Pseudomonadati</taxon>
        <taxon>Acidobacteriota</taxon>
        <taxon>Holophagae</taxon>
        <taxon>Acanthopleuribacterales</taxon>
        <taxon>Acanthopleuribacteraceae</taxon>
        <taxon>Sulfidibacter</taxon>
    </lineage>
</organism>
<reference evidence="3" key="1">
    <citation type="submission" date="2021-03" db="EMBL/GenBank/DDBJ databases">
        <title>Acanthopleuribacteraceae sp. M133.</title>
        <authorList>
            <person name="Wang G."/>
        </authorList>
    </citation>
    <scope>NUCLEOTIDE SEQUENCE</scope>
    <source>
        <strain evidence="3">M133</strain>
    </source>
</reference>
<feature type="compositionally biased region" description="Polar residues" evidence="1">
    <location>
        <begin position="360"/>
        <end position="383"/>
    </location>
</feature>
<sequence length="834" mass="94393">MNDQKSKLDLSGLKLPQAQFLRSFYKAVSRPDAEVVAIVGSRGSGKTTMMARVRDALCDTAGFQPTELIDAALIDPEAGIMSTCIRALADLMPNTSQSSDPATEDLRRSYATAFRQSLSLGEPYRQIAREMSMAARQYLRMVEDRVNETRELPKRFRDFLDIVRDFLHRTGSDRVSSEPPRIIVFLDDLDLAPSALLSPWAKAMIADFRCEGLTWVLSYNDTRMVSALSDSHIDGNQPDRETGDALLNKLVSGNDQFVLDSWPAREREEFLPLIPLIQDVTERSDSVSEEGEAKKKTPTLAQLLEQFDNGHLKLLLPGTPRGLERLYEWLARHRADRDLQKSTGTEDGITHPTERHSESLENLSTQGTDLSTGTNDRPSTRVHQSVDPYLDSHTVLSKLAEVNHWDSVTQFLRTVPSSRIASKFSWNSESNIPPADWAELINSIRSADHAMPLWELPLPHLLDRWEEVARGEALTEVLCYLALRAESMSPYQLLTRMPFTKNRLDRCVIKCRFHEYKLDRYLKDFGDQTGAYLFWGRWSKSEDRGIWNFTLGPCLFWEQLFDLRDGYPRDLLKALYYHEEKLESHLKTIFAENAKTFERLNLVSEVGGQTGFLPRSLRALILLVDALERAPWRELEARQNHWSPVTLVQCVSAFQLAAVAYRIWSDDEIAAGLRAKDTDTQFGSCSSAWDAPGAPAGQAKESVGEERREEEHSQATKRSKEPAPIILYFPSEAFSRISLEDEEAIDHAYHVLIETLVSMTAEKRAELARESRSEGISFADSQRDLLNLLEKMLQLPAVTALKLPKSTTTEDKTKAIFADMFHLETTAVPPSNQP</sequence>
<keyword evidence="3" id="KW-0067">ATP-binding</keyword>
<dbReference type="SMART" id="SM00382">
    <property type="entry name" value="AAA"/>
    <property type="match status" value="1"/>
</dbReference>
<dbReference type="Proteomes" id="UP000663929">
    <property type="component" value="Chromosome"/>
</dbReference>
<dbReference type="KEGG" id="scor:J3U87_13390"/>
<feature type="domain" description="AAA+ ATPase" evidence="2">
    <location>
        <begin position="32"/>
        <end position="239"/>
    </location>
</feature>
<proteinExistence type="predicted"/>
<feature type="region of interest" description="Disordered" evidence="1">
    <location>
        <begin position="338"/>
        <end position="384"/>
    </location>
</feature>
<dbReference type="RefSeq" id="WP_237383545.1">
    <property type="nucleotide sequence ID" value="NZ_CP071793.1"/>
</dbReference>
<dbReference type="InterPro" id="IPR027417">
    <property type="entry name" value="P-loop_NTPase"/>
</dbReference>
<keyword evidence="3" id="KW-0547">Nucleotide-binding</keyword>
<evidence type="ECO:0000256" key="1">
    <source>
        <dbReference type="SAM" id="MobiDB-lite"/>
    </source>
</evidence>
<gene>
    <name evidence="3" type="ORF">J3U87_13390</name>
</gene>
<dbReference type="InterPro" id="IPR041664">
    <property type="entry name" value="AAA_16"/>
</dbReference>
<dbReference type="GO" id="GO:0005524">
    <property type="term" value="F:ATP binding"/>
    <property type="evidence" value="ECO:0007669"/>
    <property type="project" value="UniProtKB-KW"/>
</dbReference>
<feature type="compositionally biased region" description="Basic and acidic residues" evidence="1">
    <location>
        <begin position="702"/>
        <end position="719"/>
    </location>
</feature>
<name>A0A8A4TWU6_SULCO</name>
<evidence type="ECO:0000259" key="2">
    <source>
        <dbReference type="SMART" id="SM00382"/>
    </source>
</evidence>
<accession>A0A8A4TWU6</accession>
<dbReference type="Pfam" id="PF13191">
    <property type="entry name" value="AAA_16"/>
    <property type="match status" value="1"/>
</dbReference>
<feature type="region of interest" description="Disordered" evidence="1">
    <location>
        <begin position="684"/>
        <end position="719"/>
    </location>
</feature>
<keyword evidence="4" id="KW-1185">Reference proteome</keyword>
<dbReference type="SUPFAM" id="SSF52540">
    <property type="entry name" value="P-loop containing nucleoside triphosphate hydrolases"/>
    <property type="match status" value="1"/>
</dbReference>
<evidence type="ECO:0000313" key="3">
    <source>
        <dbReference type="EMBL" id="QTD53442.1"/>
    </source>
</evidence>
<protein>
    <submittedName>
        <fullName evidence="3">ATP-binding protein</fullName>
    </submittedName>
</protein>
<dbReference type="AlphaFoldDB" id="A0A8A4TWU6"/>
<dbReference type="EMBL" id="CP071793">
    <property type="protein sequence ID" value="QTD53442.1"/>
    <property type="molecule type" value="Genomic_DNA"/>
</dbReference>
<dbReference type="InterPro" id="IPR003593">
    <property type="entry name" value="AAA+_ATPase"/>
</dbReference>
<feature type="compositionally biased region" description="Basic and acidic residues" evidence="1">
    <location>
        <begin position="348"/>
        <end position="359"/>
    </location>
</feature>
<evidence type="ECO:0000313" key="4">
    <source>
        <dbReference type="Proteomes" id="UP000663929"/>
    </source>
</evidence>